<feature type="transmembrane region" description="Helical" evidence="1">
    <location>
        <begin position="158"/>
        <end position="175"/>
    </location>
</feature>
<evidence type="ECO:0008006" key="4">
    <source>
        <dbReference type="Google" id="ProtNLM"/>
    </source>
</evidence>
<accession>A0AAX2AES3</accession>
<reference evidence="2 3" key="1">
    <citation type="submission" date="2017-09" db="EMBL/GenBank/DDBJ databases">
        <title>Genomics of the genus Arcobacter.</title>
        <authorList>
            <person name="Perez-Cataluna A."/>
            <person name="Figueras M.J."/>
            <person name="Salas-Masso N."/>
        </authorList>
    </citation>
    <scope>NUCLEOTIDE SEQUENCE [LARGE SCALE GENOMIC DNA]</scope>
    <source>
        <strain evidence="2 3">CECT 7386</strain>
    </source>
</reference>
<organism evidence="2 3">
    <name type="scientific">Malaciobacter mytili LMG 24559</name>
    <dbReference type="NCBI Taxonomy" id="1032238"/>
    <lineage>
        <taxon>Bacteria</taxon>
        <taxon>Pseudomonadati</taxon>
        <taxon>Campylobacterota</taxon>
        <taxon>Epsilonproteobacteria</taxon>
        <taxon>Campylobacterales</taxon>
        <taxon>Arcobacteraceae</taxon>
        <taxon>Malaciobacter</taxon>
    </lineage>
</organism>
<dbReference type="AlphaFoldDB" id="A0AAX2AES3"/>
<keyword evidence="1" id="KW-1133">Transmembrane helix</keyword>
<dbReference type="EMBL" id="NXID01000060">
    <property type="protein sequence ID" value="RXK13700.1"/>
    <property type="molecule type" value="Genomic_DNA"/>
</dbReference>
<feature type="transmembrane region" description="Helical" evidence="1">
    <location>
        <begin position="181"/>
        <end position="196"/>
    </location>
</feature>
<feature type="transmembrane region" description="Helical" evidence="1">
    <location>
        <begin position="129"/>
        <end position="151"/>
    </location>
</feature>
<keyword evidence="1" id="KW-0472">Membrane</keyword>
<sequence>MRLKFLIVFPNNFYFITNILIISWSSFLLLFFFGPIQYPYSSEIFYLNLIFFIGFYFGYFFYSLLPKKIIVKNKNENNENSLIIKATLLFSLLYLILVIYDSLIAGNVLEYGITVAREMMYYEGRRGSVIGMLNILLGGMPIIGITILIVLKKEEIGNYFYLLLGSSILGIFSYFLSGGRNFFVISLFVLFFVYLLQNKNRQKTNLLKKIKTKYKILIAILILLSISYVLYLFIERAELRGITVYDTAMNLERDFGVKVTLSPFQNEFLSLIYYIFVMLVFYITHSLSLLSEYFYINYEQLLGGVNTFPLFTMFIDKIFETSFYQEAMNKLLLNGIYLSLLGRVYLDFSFFGVFMVSFFLGIILNYTLSRARYSDGILIKLVSATMCATILLMPMYNILAGTAISIILSIFIIYFTKVFFLRKNDVQR</sequence>
<name>A0AAX2AES3_9BACT</name>
<protein>
    <recommendedName>
        <fullName evidence="4">Oligosaccharide repeat unit polymerase</fullName>
    </recommendedName>
</protein>
<evidence type="ECO:0000313" key="3">
    <source>
        <dbReference type="Proteomes" id="UP000290092"/>
    </source>
</evidence>
<feature type="transmembrane region" description="Helical" evidence="1">
    <location>
        <begin position="45"/>
        <end position="65"/>
    </location>
</feature>
<feature type="transmembrane region" description="Helical" evidence="1">
    <location>
        <begin position="344"/>
        <end position="365"/>
    </location>
</feature>
<keyword evidence="1" id="KW-0812">Transmembrane</keyword>
<evidence type="ECO:0000313" key="2">
    <source>
        <dbReference type="EMBL" id="RXK13700.1"/>
    </source>
</evidence>
<feature type="transmembrane region" description="Helical" evidence="1">
    <location>
        <begin position="86"/>
        <end position="109"/>
    </location>
</feature>
<evidence type="ECO:0000256" key="1">
    <source>
        <dbReference type="SAM" id="Phobius"/>
    </source>
</evidence>
<comment type="caution">
    <text evidence="2">The sequence shown here is derived from an EMBL/GenBank/DDBJ whole genome shotgun (WGS) entry which is preliminary data.</text>
</comment>
<feature type="transmembrane region" description="Helical" evidence="1">
    <location>
        <begin position="302"/>
        <end position="324"/>
    </location>
</feature>
<dbReference type="NCBIfam" id="TIGR04370">
    <property type="entry name" value="glyco_rpt_poly"/>
    <property type="match status" value="1"/>
</dbReference>
<feature type="transmembrane region" description="Helical" evidence="1">
    <location>
        <begin position="216"/>
        <end position="234"/>
    </location>
</feature>
<feature type="transmembrane region" description="Helical" evidence="1">
    <location>
        <begin position="377"/>
        <end position="396"/>
    </location>
</feature>
<gene>
    <name evidence="2" type="ORF">CP985_13155</name>
</gene>
<keyword evidence="3" id="KW-1185">Reference proteome</keyword>
<feature type="transmembrane region" description="Helical" evidence="1">
    <location>
        <begin position="12"/>
        <end position="33"/>
    </location>
</feature>
<feature type="transmembrane region" description="Helical" evidence="1">
    <location>
        <begin position="271"/>
        <end position="290"/>
    </location>
</feature>
<dbReference type="Proteomes" id="UP000290092">
    <property type="component" value="Unassembled WGS sequence"/>
</dbReference>
<proteinExistence type="predicted"/>
<feature type="transmembrane region" description="Helical" evidence="1">
    <location>
        <begin position="402"/>
        <end position="421"/>
    </location>
</feature>